<accession>A0AAE4YKM1</accession>
<feature type="transmembrane region" description="Helical" evidence="2">
    <location>
        <begin position="191"/>
        <end position="211"/>
    </location>
</feature>
<dbReference type="RefSeq" id="WP_024321029.1">
    <property type="nucleotide sequence ID" value="NZ_JAJAEH010000014.1"/>
</dbReference>
<proteinExistence type="predicted"/>
<dbReference type="GO" id="GO:0004016">
    <property type="term" value="F:adenylate cyclase activity"/>
    <property type="evidence" value="ECO:0007669"/>
    <property type="project" value="UniProtKB-ARBA"/>
</dbReference>
<keyword evidence="2" id="KW-0472">Membrane</keyword>
<dbReference type="PANTHER" id="PTHR43081">
    <property type="entry name" value="ADENYLATE CYCLASE, TERMINAL-DIFFERENTIATION SPECIFIC-RELATED"/>
    <property type="match status" value="1"/>
</dbReference>
<reference evidence="4 5" key="1">
    <citation type="submission" date="2019-12" db="EMBL/GenBank/DDBJ databases">
        <title>Rhizobium genotypes associated with high levels of biological nitrogen fixation by grain legumes in a temperate-maritime cropping system.</title>
        <authorList>
            <person name="Maluk M."/>
            <person name="Francesc Ferrando Molina F."/>
            <person name="Lopez Del Egido L."/>
            <person name="Lafos M."/>
            <person name="Langarica-Fuentes A."/>
            <person name="Gebre Yohannes G."/>
            <person name="Young M.W."/>
            <person name="Martin P."/>
            <person name="Gantlett R."/>
            <person name="Kenicer G."/>
            <person name="Hawes C."/>
            <person name="Begg G.S."/>
            <person name="Quilliam R.S."/>
            <person name="Squire G.R."/>
            <person name="Poole P.S."/>
            <person name="Young P.W."/>
            <person name="Iannetta P.M."/>
            <person name="James E.K."/>
        </authorList>
    </citation>
    <scope>NUCLEOTIDE SEQUENCE [LARGE SCALE GENOMIC DNA]</scope>
    <source>
        <strain evidence="4 5">JHI985</strain>
    </source>
</reference>
<dbReference type="Gene3D" id="3.30.70.1230">
    <property type="entry name" value="Nucleotide cyclase"/>
    <property type="match status" value="1"/>
</dbReference>
<keyword evidence="1" id="KW-0802">TPR repeat</keyword>
<dbReference type="InterPro" id="IPR019734">
    <property type="entry name" value="TPR_rpt"/>
</dbReference>
<dbReference type="SMART" id="SM00028">
    <property type="entry name" value="TPR"/>
    <property type="match status" value="4"/>
</dbReference>
<dbReference type="SUPFAM" id="SSF55073">
    <property type="entry name" value="Nucleotide cyclase"/>
    <property type="match status" value="1"/>
</dbReference>
<gene>
    <name evidence="4" type="ORF">GR217_02745</name>
</gene>
<dbReference type="GO" id="GO:0006171">
    <property type="term" value="P:cAMP biosynthetic process"/>
    <property type="evidence" value="ECO:0007669"/>
    <property type="project" value="TreeGrafter"/>
</dbReference>
<comment type="caution">
    <text evidence="4">The sequence shown here is derived from an EMBL/GenBank/DDBJ whole genome shotgun (WGS) entry which is preliminary data.</text>
</comment>
<dbReference type="Gene3D" id="3.40.50.10070">
    <property type="entry name" value="TolB, N-terminal domain"/>
    <property type="match status" value="1"/>
</dbReference>
<dbReference type="CDD" id="cd07302">
    <property type="entry name" value="CHD"/>
    <property type="match status" value="1"/>
</dbReference>
<dbReference type="SUPFAM" id="SSF52964">
    <property type="entry name" value="TolB, N-terminal domain"/>
    <property type="match status" value="1"/>
</dbReference>
<feature type="repeat" description="TPR" evidence="1">
    <location>
        <begin position="482"/>
        <end position="515"/>
    </location>
</feature>
<dbReference type="AlphaFoldDB" id="A0AAE4YKM1"/>
<organism evidence="4 5">
    <name type="scientific">Rhizobium ruizarguesonis</name>
    <dbReference type="NCBI Taxonomy" id="2081791"/>
    <lineage>
        <taxon>Bacteria</taxon>
        <taxon>Pseudomonadati</taxon>
        <taxon>Pseudomonadota</taxon>
        <taxon>Alphaproteobacteria</taxon>
        <taxon>Hyphomicrobiales</taxon>
        <taxon>Rhizobiaceae</taxon>
        <taxon>Rhizobium/Agrobacterium group</taxon>
        <taxon>Rhizobium</taxon>
    </lineage>
</organism>
<evidence type="ECO:0000256" key="1">
    <source>
        <dbReference type="PROSITE-ProRule" id="PRU00339"/>
    </source>
</evidence>
<dbReference type="SUPFAM" id="SSF48452">
    <property type="entry name" value="TPR-like"/>
    <property type="match status" value="1"/>
</dbReference>
<dbReference type="PROSITE" id="PS50125">
    <property type="entry name" value="GUANYLATE_CYCLASE_2"/>
    <property type="match status" value="1"/>
</dbReference>
<keyword evidence="2" id="KW-1133">Transmembrane helix</keyword>
<dbReference type="Pfam" id="PF13432">
    <property type="entry name" value="TPR_16"/>
    <property type="match status" value="2"/>
</dbReference>
<dbReference type="InterPro" id="IPR029787">
    <property type="entry name" value="Nucleotide_cyclase"/>
</dbReference>
<protein>
    <submittedName>
        <fullName evidence="4">Guanylyl cyclase</fullName>
    </submittedName>
</protein>
<dbReference type="PROSITE" id="PS50005">
    <property type="entry name" value="TPR"/>
    <property type="match status" value="1"/>
</dbReference>
<name>A0AAE4YKM1_9HYPH</name>
<dbReference type="Gene3D" id="1.25.40.10">
    <property type="entry name" value="Tetratricopeptide repeat domain"/>
    <property type="match status" value="2"/>
</dbReference>
<dbReference type="Pfam" id="PF00211">
    <property type="entry name" value="Guanylate_cyc"/>
    <property type="match status" value="1"/>
</dbReference>
<dbReference type="InterPro" id="IPR050697">
    <property type="entry name" value="Adenylyl/Guanylyl_Cyclase_3/4"/>
</dbReference>
<evidence type="ECO:0000313" key="4">
    <source>
        <dbReference type="EMBL" id="NEI46615.1"/>
    </source>
</evidence>
<evidence type="ECO:0000313" key="5">
    <source>
        <dbReference type="Proteomes" id="UP000661163"/>
    </source>
</evidence>
<dbReference type="EMBL" id="WUFC01000002">
    <property type="protein sequence ID" value="NEI46615.1"/>
    <property type="molecule type" value="Genomic_DNA"/>
</dbReference>
<sequence length="732" mass="79742">MERRLTAILAADVVGYSSLMGNEEVGTLERLKICRSELFDPAVAEFHGRIIKLMGDGALVEFASVVDAVQCAAAIQRRMAGHDPDVPEGQKIRFRIGVNLGDVIVEDDDLYGDGVNVAARLEAMAEPGGICISGTAFDHVFHKADVGFTNLGEQRLKNIPDPVRVYRVHLDAGKAGEVAARFRRPRARTMVLSGIGIAALLIVLAALAWQFEWRNLAAPQRTSVAILPFANLSGDAKEDYVSDGITEDLITDLAKLSGVDVIARDSVFAYKGKPVVLADAARALNVRYLVEGSVRQVGEQLRINVQLVDMASGKNVWADRFDRSAADLFAIQDDLRRELVSALGIEPSATEAKRLSRVPTENLEAYDNFLRGEQAARSGKRDGLQQALAFYDKAEALDPAFAEAFAFDARTTVNIWRASFNDIMQSALARKRAYEKASIALKLDPDLSSPYAILGIMQVVDRRYEEAIASAERATALGPGDAAAQIALGYVQLFASNHAEASAAVETALRLDPDLSAIDREIAGLVFLVKGDTARAVETLERVRDDAPEVSEFRIVLAAAYARANRLAEARAAAAEGLQLLSGSETFNERSLAAWRIGYAHFRNPEDLRLITDALSQAGLPEWPFGFTADEKDRVKGAALASLVFGHTWQGQLEPGGQPAILQIAEDGSAGFRSMTRMYTAKLYVDQDVLCEQSENMFGRPDCGPVYIRGDESDKFYTYTNSGKVFHFTVAE</sequence>
<evidence type="ECO:0000259" key="3">
    <source>
        <dbReference type="PROSITE" id="PS50125"/>
    </source>
</evidence>
<dbReference type="PANTHER" id="PTHR43081:SF19">
    <property type="entry name" value="PH-SENSITIVE ADENYLATE CYCLASE RV1264"/>
    <property type="match status" value="1"/>
</dbReference>
<keyword evidence="2" id="KW-0812">Transmembrane</keyword>
<dbReference type="InterPro" id="IPR011990">
    <property type="entry name" value="TPR-like_helical_dom_sf"/>
</dbReference>
<evidence type="ECO:0000256" key="2">
    <source>
        <dbReference type="SAM" id="Phobius"/>
    </source>
</evidence>
<dbReference type="InterPro" id="IPR001054">
    <property type="entry name" value="A/G_cyclase"/>
</dbReference>
<dbReference type="GO" id="GO:0035556">
    <property type="term" value="P:intracellular signal transduction"/>
    <property type="evidence" value="ECO:0007669"/>
    <property type="project" value="InterPro"/>
</dbReference>
<feature type="domain" description="Guanylate cyclase" evidence="3">
    <location>
        <begin position="7"/>
        <end position="122"/>
    </location>
</feature>
<dbReference type="Proteomes" id="UP000661163">
    <property type="component" value="Unassembled WGS sequence"/>
</dbReference>